<keyword evidence="3 7" id="KW-0812">Transmembrane</keyword>
<feature type="compositionally biased region" description="Basic and acidic residues" evidence="6">
    <location>
        <begin position="22"/>
        <end position="31"/>
    </location>
</feature>
<evidence type="ECO:0000256" key="5">
    <source>
        <dbReference type="ARBA" id="ARBA00023136"/>
    </source>
</evidence>
<organism evidence="8 9">
    <name type="scientific">Gnathostoma spinigerum</name>
    <dbReference type="NCBI Taxonomy" id="75299"/>
    <lineage>
        <taxon>Eukaryota</taxon>
        <taxon>Metazoa</taxon>
        <taxon>Ecdysozoa</taxon>
        <taxon>Nematoda</taxon>
        <taxon>Chromadorea</taxon>
        <taxon>Rhabditida</taxon>
        <taxon>Spirurina</taxon>
        <taxon>Gnathostomatomorpha</taxon>
        <taxon>Gnathostomatoidea</taxon>
        <taxon>Gnathostomatidae</taxon>
        <taxon>Gnathostoma</taxon>
    </lineage>
</organism>
<dbReference type="Proteomes" id="UP001608902">
    <property type="component" value="Unassembled WGS sequence"/>
</dbReference>
<keyword evidence="5 7" id="KW-0472">Membrane</keyword>
<evidence type="ECO:0000256" key="2">
    <source>
        <dbReference type="ARBA" id="ARBA00009530"/>
    </source>
</evidence>
<proteinExistence type="inferred from homology"/>
<evidence type="ECO:0000256" key="6">
    <source>
        <dbReference type="SAM" id="MobiDB-lite"/>
    </source>
</evidence>
<dbReference type="InterPro" id="IPR000612">
    <property type="entry name" value="PMP3"/>
</dbReference>
<feature type="transmembrane region" description="Helical" evidence="7">
    <location>
        <begin position="67"/>
        <end position="86"/>
    </location>
</feature>
<feature type="transmembrane region" description="Helical" evidence="7">
    <location>
        <begin position="37"/>
        <end position="55"/>
    </location>
</feature>
<accession>A0ABD6E1Z5</accession>
<evidence type="ECO:0000256" key="3">
    <source>
        <dbReference type="ARBA" id="ARBA00022692"/>
    </source>
</evidence>
<keyword evidence="4 7" id="KW-1133">Transmembrane helix</keyword>
<evidence type="ECO:0000256" key="1">
    <source>
        <dbReference type="ARBA" id="ARBA00004370"/>
    </source>
</evidence>
<protein>
    <submittedName>
        <fullName evidence="8">Uncharacterized protein</fullName>
    </submittedName>
</protein>
<comment type="subcellular location">
    <subcellularLocation>
        <location evidence="1">Membrane</location>
    </subcellularLocation>
</comment>
<evidence type="ECO:0000313" key="9">
    <source>
        <dbReference type="Proteomes" id="UP001608902"/>
    </source>
</evidence>
<feature type="region of interest" description="Disordered" evidence="6">
    <location>
        <begin position="1"/>
        <end position="31"/>
    </location>
</feature>
<evidence type="ECO:0000256" key="4">
    <source>
        <dbReference type="ARBA" id="ARBA00022989"/>
    </source>
</evidence>
<keyword evidence="9" id="KW-1185">Reference proteome</keyword>
<evidence type="ECO:0000256" key="7">
    <source>
        <dbReference type="SAM" id="Phobius"/>
    </source>
</evidence>
<dbReference type="Pfam" id="PF01679">
    <property type="entry name" value="Pmp3"/>
    <property type="match status" value="1"/>
</dbReference>
<comment type="caution">
    <text evidence="8">The sequence shown here is derived from an EMBL/GenBank/DDBJ whole genome shotgun (WGS) entry which is preliminary data.</text>
</comment>
<gene>
    <name evidence="8" type="ORF">AB6A40_000364</name>
</gene>
<dbReference type="GO" id="GO:0016020">
    <property type="term" value="C:membrane"/>
    <property type="evidence" value="ECO:0007669"/>
    <property type="project" value="UniProtKB-SubCell"/>
</dbReference>
<dbReference type="EMBL" id="JBGFUD010000099">
    <property type="protein sequence ID" value="MFH4973655.1"/>
    <property type="molecule type" value="Genomic_DNA"/>
</dbReference>
<sequence length="94" mass="10652">MVPSPLVPGSASAPLVQPNLHSHHEEPRVSSSDIDRIIEVILILTFPPLALWYHAKQCNCQICLNTVLLILFVIPSVLHAFWYCFIRDGKRYNS</sequence>
<name>A0ABD6E1Z5_9BILA</name>
<evidence type="ECO:0000313" key="8">
    <source>
        <dbReference type="EMBL" id="MFH4973655.1"/>
    </source>
</evidence>
<comment type="similarity">
    <text evidence="2">Belongs to the UPF0057 (PMP3) family.</text>
</comment>
<dbReference type="AlphaFoldDB" id="A0ABD6E1Z5"/>
<reference evidence="8 9" key="1">
    <citation type="submission" date="2024-08" db="EMBL/GenBank/DDBJ databases">
        <title>Gnathostoma spinigerum genome.</title>
        <authorList>
            <person name="Gonzalez-Bertolin B."/>
            <person name="Monzon S."/>
            <person name="Zaballos A."/>
            <person name="Jimenez P."/>
            <person name="Dekumyoy P."/>
            <person name="Varona S."/>
            <person name="Cuesta I."/>
            <person name="Sumanam S."/>
            <person name="Adisakwattana P."/>
            <person name="Gasser R.B."/>
            <person name="Hernandez-Gonzalez A."/>
            <person name="Young N.D."/>
            <person name="Perteguer M.J."/>
        </authorList>
    </citation>
    <scope>NUCLEOTIDE SEQUENCE [LARGE SCALE GENOMIC DNA]</scope>
    <source>
        <strain evidence="8">AL3</strain>
        <tissue evidence="8">Liver</tissue>
    </source>
</reference>